<dbReference type="EMBL" id="JANPWB010000006">
    <property type="protein sequence ID" value="KAJ1178824.1"/>
    <property type="molecule type" value="Genomic_DNA"/>
</dbReference>
<protein>
    <submittedName>
        <fullName evidence="1">Uncharacterized protein</fullName>
    </submittedName>
</protein>
<proteinExistence type="predicted"/>
<comment type="caution">
    <text evidence="1">The sequence shown here is derived from an EMBL/GenBank/DDBJ whole genome shotgun (WGS) entry which is preliminary data.</text>
</comment>
<sequence length="80" mass="8609">MDEVGPVLIPAVLVLSQPDSGEEKQRADRVTELPPSYWGVRWGLPAQCTAEDEEAGIEEQDTCAGPLLATGKMVRSGERA</sequence>
<evidence type="ECO:0000313" key="1">
    <source>
        <dbReference type="EMBL" id="KAJ1178824.1"/>
    </source>
</evidence>
<accession>A0AAV7TSE9</accession>
<keyword evidence="2" id="KW-1185">Reference proteome</keyword>
<dbReference type="AlphaFoldDB" id="A0AAV7TSE9"/>
<name>A0AAV7TSE9_PLEWA</name>
<reference evidence="1" key="1">
    <citation type="journal article" date="2022" name="bioRxiv">
        <title>Sequencing and chromosome-scale assembly of the giantPleurodeles waltlgenome.</title>
        <authorList>
            <person name="Brown T."/>
            <person name="Elewa A."/>
            <person name="Iarovenko S."/>
            <person name="Subramanian E."/>
            <person name="Araus A.J."/>
            <person name="Petzold A."/>
            <person name="Susuki M."/>
            <person name="Suzuki K.-i.T."/>
            <person name="Hayashi T."/>
            <person name="Toyoda A."/>
            <person name="Oliveira C."/>
            <person name="Osipova E."/>
            <person name="Leigh N.D."/>
            <person name="Simon A."/>
            <person name="Yun M.H."/>
        </authorList>
    </citation>
    <scope>NUCLEOTIDE SEQUENCE</scope>
    <source>
        <strain evidence="1">20211129_DDA</strain>
        <tissue evidence="1">Liver</tissue>
    </source>
</reference>
<evidence type="ECO:0000313" key="2">
    <source>
        <dbReference type="Proteomes" id="UP001066276"/>
    </source>
</evidence>
<organism evidence="1 2">
    <name type="scientific">Pleurodeles waltl</name>
    <name type="common">Iberian ribbed newt</name>
    <dbReference type="NCBI Taxonomy" id="8319"/>
    <lineage>
        <taxon>Eukaryota</taxon>
        <taxon>Metazoa</taxon>
        <taxon>Chordata</taxon>
        <taxon>Craniata</taxon>
        <taxon>Vertebrata</taxon>
        <taxon>Euteleostomi</taxon>
        <taxon>Amphibia</taxon>
        <taxon>Batrachia</taxon>
        <taxon>Caudata</taxon>
        <taxon>Salamandroidea</taxon>
        <taxon>Salamandridae</taxon>
        <taxon>Pleurodelinae</taxon>
        <taxon>Pleurodeles</taxon>
    </lineage>
</organism>
<gene>
    <name evidence="1" type="ORF">NDU88_004066</name>
</gene>
<dbReference type="Proteomes" id="UP001066276">
    <property type="component" value="Chromosome 3_2"/>
</dbReference>